<dbReference type="STRING" id="40149.A0A0E0EM04"/>
<keyword evidence="3 10" id="KW-0349">Heme</keyword>
<dbReference type="PRINTS" id="PR00463">
    <property type="entry name" value="EP450I"/>
</dbReference>
<dbReference type="InterPro" id="IPR002401">
    <property type="entry name" value="Cyt_P450_E_grp-I"/>
</dbReference>
<evidence type="ECO:0000313" key="12">
    <source>
        <dbReference type="Proteomes" id="UP000008021"/>
    </source>
</evidence>
<keyword evidence="5 10" id="KW-0479">Metal-binding</keyword>
<dbReference type="Proteomes" id="UP000008021">
    <property type="component" value="Chromosome 8"/>
</dbReference>
<evidence type="ECO:0000256" key="5">
    <source>
        <dbReference type="ARBA" id="ARBA00022723"/>
    </source>
</evidence>
<evidence type="ECO:0008006" key="13">
    <source>
        <dbReference type="Google" id="ProtNLM"/>
    </source>
</evidence>
<accession>A0A0E0EM04</accession>
<evidence type="ECO:0000256" key="3">
    <source>
        <dbReference type="ARBA" id="ARBA00022617"/>
    </source>
</evidence>
<evidence type="ECO:0000256" key="1">
    <source>
        <dbReference type="ARBA" id="ARBA00001971"/>
    </source>
</evidence>
<keyword evidence="4" id="KW-0812">Transmembrane</keyword>
<evidence type="ECO:0000256" key="2">
    <source>
        <dbReference type="ARBA" id="ARBA00010617"/>
    </source>
</evidence>
<proteinExistence type="inferred from homology"/>
<name>A0A0E0EM04_9ORYZ</name>
<dbReference type="Pfam" id="PF00067">
    <property type="entry name" value="p450"/>
    <property type="match status" value="2"/>
</dbReference>
<dbReference type="InterPro" id="IPR001128">
    <property type="entry name" value="Cyt_P450"/>
</dbReference>
<reference evidence="11" key="1">
    <citation type="submission" date="2015-04" db="UniProtKB">
        <authorList>
            <consortium name="EnsemblPlants"/>
        </authorList>
    </citation>
    <scope>IDENTIFICATION</scope>
</reference>
<evidence type="ECO:0000256" key="10">
    <source>
        <dbReference type="PIRSR" id="PIRSR602401-1"/>
    </source>
</evidence>
<evidence type="ECO:0000256" key="6">
    <source>
        <dbReference type="ARBA" id="ARBA00022989"/>
    </source>
</evidence>
<dbReference type="eggNOG" id="KOG0156">
    <property type="taxonomic scope" value="Eukaryota"/>
</dbReference>
<comment type="similarity">
    <text evidence="2">Belongs to the cytochrome P450 family.</text>
</comment>
<dbReference type="InterPro" id="IPR036396">
    <property type="entry name" value="Cyt_P450_sf"/>
</dbReference>
<keyword evidence="6" id="KW-0472">Membrane</keyword>
<sequence>MAETTHLLLCTFLCILFAAILLKLKLWTTTAKAFFSRPRTNTNLPPGPWALPVIGSIHCLLGSGLLPHHAMRRLSRRYGPVMLLRLGEVRMLVVSSPEGAMEVVKTHDVAFATRAVTPTSRILSYGARDIIFAPFGRHLGRELRKLCALELLSARRVRSFRHVREEEAARLVRSVAAAATASSPAVVNVSELVKIAANDIIMRAMIGDRCPQREEYLEALDMAMDLLAGFNLVDLFPGSWLARLLPVRWPIPTRREAGHGIKDSTVVGARHGGDVGVHHGHDDCEDILDVMLRFQREGGLGITLTEEIVSAVLIFLLLARRLHQQAMSEFMSPHVMERAQSEIRRVLQGKTMISEVDTEGKLHYLQLVIKETLRLHMPFLMPRLCSEPNIKINGGTTVLVNVSAISRDENIWKDANEFRPERFENDTFDLGFTPGSVGRRMCPGLTFGIYNLKIILAGLLYHFDWNLPNGTGIYELDMTETYGVTAHRRTELLLKATPDSTPSNQNS</sequence>
<evidence type="ECO:0000256" key="7">
    <source>
        <dbReference type="ARBA" id="ARBA00023002"/>
    </source>
</evidence>
<dbReference type="PANTHER" id="PTHR47955">
    <property type="entry name" value="CYTOCHROME P450 FAMILY 71 PROTEIN"/>
    <property type="match status" value="1"/>
</dbReference>
<feature type="binding site" description="axial binding residue" evidence="10">
    <location>
        <position position="442"/>
    </location>
    <ligand>
        <name>heme</name>
        <dbReference type="ChEBI" id="CHEBI:30413"/>
    </ligand>
    <ligandPart>
        <name>Fe</name>
        <dbReference type="ChEBI" id="CHEBI:18248"/>
    </ligandPart>
</feature>
<comment type="cofactor">
    <cofactor evidence="1 10">
        <name>heme</name>
        <dbReference type="ChEBI" id="CHEBI:30413"/>
    </cofactor>
</comment>
<dbReference type="AlphaFoldDB" id="A0A0E0EM04"/>
<reference evidence="11" key="2">
    <citation type="submission" date="2018-05" db="EMBL/GenBank/DDBJ databases">
        <title>OmerRS3 (Oryza meridionalis Reference Sequence Version 3).</title>
        <authorList>
            <person name="Zhang J."/>
            <person name="Kudrna D."/>
            <person name="Lee S."/>
            <person name="Talag J."/>
            <person name="Welchert J."/>
            <person name="Wing R.A."/>
        </authorList>
    </citation>
    <scope>NUCLEOTIDE SEQUENCE [LARGE SCALE GENOMIC DNA]</scope>
    <source>
        <strain evidence="11">cv. OR44</strain>
    </source>
</reference>
<keyword evidence="7" id="KW-0560">Oxidoreductase</keyword>
<dbReference type="GO" id="GO:0020037">
    <property type="term" value="F:heme binding"/>
    <property type="evidence" value="ECO:0007669"/>
    <property type="project" value="InterPro"/>
</dbReference>
<evidence type="ECO:0000256" key="4">
    <source>
        <dbReference type="ARBA" id="ARBA00022692"/>
    </source>
</evidence>
<protein>
    <recommendedName>
        <fullName evidence="13">Cytochrome P450</fullName>
    </recommendedName>
</protein>
<dbReference type="GO" id="GO:0004497">
    <property type="term" value="F:monooxygenase activity"/>
    <property type="evidence" value="ECO:0007669"/>
    <property type="project" value="UniProtKB-KW"/>
</dbReference>
<dbReference type="EnsemblPlants" id="OMERI08G13350.1">
    <property type="protein sequence ID" value="OMERI08G13350.1"/>
    <property type="gene ID" value="OMERI08G13350"/>
</dbReference>
<dbReference type="Gramene" id="OMERI08G13350.1">
    <property type="protein sequence ID" value="OMERI08G13350.1"/>
    <property type="gene ID" value="OMERI08G13350"/>
</dbReference>
<evidence type="ECO:0000256" key="9">
    <source>
        <dbReference type="ARBA" id="ARBA00023033"/>
    </source>
</evidence>
<keyword evidence="6" id="KW-1133">Transmembrane helix</keyword>
<evidence type="ECO:0000256" key="8">
    <source>
        <dbReference type="ARBA" id="ARBA00023004"/>
    </source>
</evidence>
<dbReference type="HOGENOM" id="CLU_001570_4_1_1"/>
<dbReference type="PANTHER" id="PTHR47955:SF19">
    <property type="entry name" value="CYTOCHROME P450 71A9-LIKE ISOFORM X1"/>
    <property type="match status" value="1"/>
</dbReference>
<keyword evidence="8 10" id="KW-0408">Iron</keyword>
<keyword evidence="12" id="KW-1185">Reference proteome</keyword>
<dbReference type="SUPFAM" id="SSF48264">
    <property type="entry name" value="Cytochrome P450"/>
    <property type="match status" value="1"/>
</dbReference>
<keyword evidence="9" id="KW-0503">Monooxygenase</keyword>
<dbReference type="GO" id="GO:0016705">
    <property type="term" value="F:oxidoreductase activity, acting on paired donors, with incorporation or reduction of molecular oxygen"/>
    <property type="evidence" value="ECO:0007669"/>
    <property type="project" value="InterPro"/>
</dbReference>
<dbReference type="Gene3D" id="1.10.630.10">
    <property type="entry name" value="Cytochrome P450"/>
    <property type="match status" value="1"/>
</dbReference>
<dbReference type="GO" id="GO:0005506">
    <property type="term" value="F:iron ion binding"/>
    <property type="evidence" value="ECO:0007669"/>
    <property type="project" value="InterPro"/>
</dbReference>
<organism evidence="11">
    <name type="scientific">Oryza meridionalis</name>
    <dbReference type="NCBI Taxonomy" id="40149"/>
    <lineage>
        <taxon>Eukaryota</taxon>
        <taxon>Viridiplantae</taxon>
        <taxon>Streptophyta</taxon>
        <taxon>Embryophyta</taxon>
        <taxon>Tracheophyta</taxon>
        <taxon>Spermatophyta</taxon>
        <taxon>Magnoliopsida</taxon>
        <taxon>Liliopsida</taxon>
        <taxon>Poales</taxon>
        <taxon>Poaceae</taxon>
        <taxon>BOP clade</taxon>
        <taxon>Oryzoideae</taxon>
        <taxon>Oryzeae</taxon>
        <taxon>Oryzinae</taxon>
        <taxon>Oryza</taxon>
    </lineage>
</organism>
<evidence type="ECO:0000313" key="11">
    <source>
        <dbReference type="EnsemblPlants" id="OMERI08G13350.1"/>
    </source>
</evidence>